<dbReference type="InterPro" id="IPR036388">
    <property type="entry name" value="WH-like_DNA-bd_sf"/>
</dbReference>
<sequence length="180" mass="20163">MALAEHRQIPPQIVSDFERAQPQSLVMLIHLLRVGALLDKEVTDYVSRYGLTGPQVAVLRILQYFYDRGQDGLPLSEIGDCLSVTKANMTGLVDRLERDGLVIRDSDPLDRRIKRVRLTDKAHDLHNRMKPGFIQYLTDLMGVLEPAEKEQLLVSLGKLRRVLGDTGLGPCGPPTEPVNQ</sequence>
<protein>
    <submittedName>
        <fullName evidence="5">MarR family transcriptional regulator</fullName>
    </submittedName>
</protein>
<dbReference type="HOGENOM" id="CLU_083287_27_3_3"/>
<dbReference type="eggNOG" id="COG1846">
    <property type="taxonomic scope" value="Bacteria"/>
</dbReference>
<dbReference type="InterPro" id="IPR039422">
    <property type="entry name" value="MarR/SlyA-like"/>
</dbReference>
<dbReference type="STRING" id="1183438.GKIL_4406"/>
<accession>U5QNS8</accession>
<dbReference type="PATRIC" id="fig|1183438.3.peg.4333"/>
<evidence type="ECO:0000259" key="4">
    <source>
        <dbReference type="PROSITE" id="PS50995"/>
    </source>
</evidence>
<dbReference type="GO" id="GO:0003677">
    <property type="term" value="F:DNA binding"/>
    <property type="evidence" value="ECO:0007669"/>
    <property type="project" value="UniProtKB-KW"/>
</dbReference>
<dbReference type="EMBL" id="CP003587">
    <property type="protein sequence ID" value="AGY60652.1"/>
    <property type="molecule type" value="Genomic_DNA"/>
</dbReference>
<dbReference type="InterPro" id="IPR036390">
    <property type="entry name" value="WH_DNA-bd_sf"/>
</dbReference>
<evidence type="ECO:0000313" key="5">
    <source>
        <dbReference type="EMBL" id="AGY60652.1"/>
    </source>
</evidence>
<dbReference type="Gene3D" id="1.10.10.10">
    <property type="entry name" value="Winged helix-like DNA-binding domain superfamily/Winged helix DNA-binding domain"/>
    <property type="match status" value="1"/>
</dbReference>
<evidence type="ECO:0000256" key="2">
    <source>
        <dbReference type="ARBA" id="ARBA00023125"/>
    </source>
</evidence>
<reference evidence="5 6" key="1">
    <citation type="journal article" date="2013" name="PLoS ONE">
        <title>Cultivation and Complete Genome Sequencing of Gloeobacter kilaueensis sp. nov., from a Lava Cave in Kilauea Caldera, Hawai'i.</title>
        <authorList>
            <person name="Saw J.H."/>
            <person name="Schatz M."/>
            <person name="Brown M.V."/>
            <person name="Kunkel D.D."/>
            <person name="Foster J.S."/>
            <person name="Shick H."/>
            <person name="Christensen S."/>
            <person name="Hou S."/>
            <person name="Wan X."/>
            <person name="Donachie S.P."/>
        </authorList>
    </citation>
    <scope>NUCLEOTIDE SEQUENCE [LARGE SCALE GENOMIC DNA]</scope>
    <source>
        <strain evidence="6">JS</strain>
    </source>
</reference>
<dbReference type="PROSITE" id="PS50995">
    <property type="entry name" value="HTH_MARR_2"/>
    <property type="match status" value="1"/>
</dbReference>
<keyword evidence="1" id="KW-0805">Transcription regulation</keyword>
<dbReference type="SUPFAM" id="SSF46785">
    <property type="entry name" value="Winged helix' DNA-binding domain"/>
    <property type="match status" value="1"/>
</dbReference>
<dbReference type="PRINTS" id="PR00598">
    <property type="entry name" value="HTHMARR"/>
</dbReference>
<dbReference type="AlphaFoldDB" id="U5QNS8"/>
<dbReference type="PANTHER" id="PTHR33164">
    <property type="entry name" value="TRANSCRIPTIONAL REGULATOR, MARR FAMILY"/>
    <property type="match status" value="1"/>
</dbReference>
<dbReference type="InterPro" id="IPR000835">
    <property type="entry name" value="HTH_MarR-typ"/>
</dbReference>
<keyword evidence="3" id="KW-0804">Transcription</keyword>
<dbReference type="GO" id="GO:0003700">
    <property type="term" value="F:DNA-binding transcription factor activity"/>
    <property type="evidence" value="ECO:0007669"/>
    <property type="project" value="InterPro"/>
</dbReference>
<dbReference type="InterPro" id="IPR023187">
    <property type="entry name" value="Tscrpt_reg_MarR-type_CS"/>
</dbReference>
<dbReference type="PANTHER" id="PTHR33164:SF57">
    <property type="entry name" value="MARR-FAMILY TRANSCRIPTIONAL REGULATOR"/>
    <property type="match status" value="1"/>
</dbReference>
<evidence type="ECO:0000256" key="3">
    <source>
        <dbReference type="ARBA" id="ARBA00023163"/>
    </source>
</evidence>
<dbReference type="PROSITE" id="PS01117">
    <property type="entry name" value="HTH_MARR_1"/>
    <property type="match status" value="1"/>
</dbReference>
<feature type="domain" description="HTH marR-type" evidence="4">
    <location>
        <begin position="24"/>
        <end position="161"/>
    </location>
</feature>
<dbReference type="KEGG" id="glj:GKIL_4406"/>
<keyword evidence="6" id="KW-1185">Reference proteome</keyword>
<dbReference type="RefSeq" id="WP_023176035.1">
    <property type="nucleotide sequence ID" value="NC_022600.1"/>
</dbReference>
<gene>
    <name evidence="5" type="primary">marR</name>
    <name evidence="5" type="ORF">GKIL_4406</name>
</gene>
<evidence type="ECO:0000313" key="6">
    <source>
        <dbReference type="Proteomes" id="UP000017396"/>
    </source>
</evidence>
<dbReference type="SMART" id="SM00347">
    <property type="entry name" value="HTH_MARR"/>
    <property type="match status" value="1"/>
</dbReference>
<organism evidence="5 6">
    <name type="scientific">Gloeobacter kilaueensis (strain ATCC BAA-2537 / CCAP 1431/1 / ULC 316 / JS1)</name>
    <dbReference type="NCBI Taxonomy" id="1183438"/>
    <lineage>
        <taxon>Bacteria</taxon>
        <taxon>Bacillati</taxon>
        <taxon>Cyanobacteriota</taxon>
        <taxon>Cyanophyceae</taxon>
        <taxon>Gloeobacterales</taxon>
        <taxon>Gloeobacteraceae</taxon>
        <taxon>Gloeobacter</taxon>
    </lineage>
</organism>
<keyword evidence="2" id="KW-0238">DNA-binding</keyword>
<proteinExistence type="predicted"/>
<name>U5QNS8_GLOK1</name>
<dbReference type="Proteomes" id="UP000017396">
    <property type="component" value="Chromosome"/>
</dbReference>
<dbReference type="GO" id="GO:0006950">
    <property type="term" value="P:response to stress"/>
    <property type="evidence" value="ECO:0007669"/>
    <property type="project" value="TreeGrafter"/>
</dbReference>
<dbReference type="OrthoDB" id="162531at2"/>
<dbReference type="Pfam" id="PF12802">
    <property type="entry name" value="MarR_2"/>
    <property type="match status" value="1"/>
</dbReference>
<evidence type="ECO:0000256" key="1">
    <source>
        <dbReference type="ARBA" id="ARBA00023015"/>
    </source>
</evidence>